<dbReference type="EMBL" id="CP032157">
    <property type="protein sequence ID" value="AXY76144.1"/>
    <property type="molecule type" value="Genomic_DNA"/>
</dbReference>
<dbReference type="Pfam" id="PF10988">
    <property type="entry name" value="DUF2807"/>
    <property type="match status" value="1"/>
</dbReference>
<proteinExistence type="predicted"/>
<dbReference type="KEGG" id="pseg:D3H65_20070"/>
<accession>A0A3B7MNP5</accession>
<dbReference type="Proteomes" id="UP000263900">
    <property type="component" value="Chromosome"/>
</dbReference>
<dbReference type="InterPro" id="IPR021255">
    <property type="entry name" value="DUF2807"/>
</dbReference>
<name>A0A3B7MNP5_9BACT</name>
<feature type="chain" id="PRO_5017625552" evidence="1">
    <location>
        <begin position="23"/>
        <end position="243"/>
    </location>
</feature>
<feature type="signal peptide" evidence="1">
    <location>
        <begin position="1"/>
        <end position="22"/>
    </location>
</feature>
<evidence type="ECO:0000256" key="1">
    <source>
        <dbReference type="SAM" id="SignalP"/>
    </source>
</evidence>
<feature type="domain" description="Putative auto-transporter adhesin head GIN" evidence="2">
    <location>
        <begin position="39"/>
        <end position="226"/>
    </location>
</feature>
<dbReference type="Gene3D" id="2.160.20.120">
    <property type="match status" value="1"/>
</dbReference>
<evidence type="ECO:0000313" key="3">
    <source>
        <dbReference type="EMBL" id="AXY76144.1"/>
    </source>
</evidence>
<reference evidence="3 4" key="1">
    <citation type="submission" date="2018-09" db="EMBL/GenBank/DDBJ databases">
        <title>Genome sequencing of strain 6GH32-13.</title>
        <authorList>
            <person name="Weon H.-Y."/>
            <person name="Heo J."/>
            <person name="Kwon S.-W."/>
        </authorList>
    </citation>
    <scope>NUCLEOTIDE SEQUENCE [LARGE SCALE GENOMIC DNA]</scope>
    <source>
        <strain evidence="3 4">5GH32-13</strain>
    </source>
</reference>
<keyword evidence="1" id="KW-0732">Signal</keyword>
<evidence type="ECO:0000313" key="4">
    <source>
        <dbReference type="Proteomes" id="UP000263900"/>
    </source>
</evidence>
<evidence type="ECO:0000259" key="2">
    <source>
        <dbReference type="Pfam" id="PF10988"/>
    </source>
</evidence>
<keyword evidence="4" id="KW-1185">Reference proteome</keyword>
<dbReference type="OrthoDB" id="877489at2"/>
<dbReference type="AlphaFoldDB" id="A0A3B7MNP5"/>
<protein>
    <submittedName>
        <fullName evidence="3">DUF2807 domain-containing protein</fullName>
    </submittedName>
</protein>
<organism evidence="3 4">
    <name type="scientific">Paraflavitalea soli</name>
    <dbReference type="NCBI Taxonomy" id="2315862"/>
    <lineage>
        <taxon>Bacteria</taxon>
        <taxon>Pseudomonadati</taxon>
        <taxon>Bacteroidota</taxon>
        <taxon>Chitinophagia</taxon>
        <taxon>Chitinophagales</taxon>
        <taxon>Chitinophagaceae</taxon>
        <taxon>Paraflavitalea</taxon>
    </lineage>
</organism>
<sequence>MLIMKKIGLFSISLLFSLVLLAQKQVNDPMAQVRKVSGFHAIKVSTGIKVYLSQGTEAVAVSATKEEYRDKIITRVENGVLKIYYEQETLKFWKNGGGTRGKNPVAYVSIENIDGLDINSGASVHVEGGLKGGKLDLDVSSGGVFKGEVNFTTLAVDQSSGSVVNISGTAGSLNVDGSSGSIFHGYDLTVNNCDADVSSGAGIQLTMNKEMSAEASSGGYISYKGTGVIRNIRTSSGGSVKKG</sequence>
<gene>
    <name evidence="3" type="ORF">D3H65_20070</name>
</gene>